<proteinExistence type="predicted"/>
<reference evidence="2 3" key="1">
    <citation type="journal article" date="2009" name="Genome Res.">
        <title>Whole genome sequence of Desulfovibrio magneticus strain RS-1 revealed common gene clusters in magnetotactic bacteria.</title>
        <authorList>
            <person name="Nakazawa H."/>
            <person name="Arakaki A."/>
            <person name="Narita-Yamada S."/>
            <person name="Yashiro I."/>
            <person name="Jinno K."/>
            <person name="Aoki N."/>
            <person name="Tsuruyama A."/>
            <person name="Okamura Y."/>
            <person name="Tanikawa S."/>
            <person name="Fujita N."/>
            <person name="Takeyama H."/>
            <person name="Matsunaga T."/>
        </authorList>
    </citation>
    <scope>NUCLEOTIDE SEQUENCE [LARGE SCALE GENOMIC DNA]</scope>
    <source>
        <strain evidence="3">ATCC 700980 / DSM 13731 / RS-1</strain>
    </source>
</reference>
<dbReference type="STRING" id="573370.DMR_14480"/>
<feature type="coiled-coil region" evidence="1">
    <location>
        <begin position="121"/>
        <end position="148"/>
    </location>
</feature>
<gene>
    <name evidence="2" type="ordered locus">DMR_14480</name>
</gene>
<evidence type="ECO:0000313" key="3">
    <source>
        <dbReference type="Proteomes" id="UP000009071"/>
    </source>
</evidence>
<protein>
    <submittedName>
        <fullName evidence="2">Uncharacterized protein</fullName>
    </submittedName>
</protein>
<sequence length="149" mass="16632">MEKSTLAPQSRRLSLLELVELCPDEGLALSMDRIIQAAGVSRAEAVDRLNAAARRFGVRLTSGNARELGLATFEKWLNPKEVDYVPTIRALNLFCHVFGTPEPLDVLARSHGMGWRVIGAADAKLLELARTEREIKALRERKRKIEAEL</sequence>
<dbReference type="EMBL" id="AP010904">
    <property type="protein sequence ID" value="BAH74939.1"/>
    <property type="molecule type" value="Genomic_DNA"/>
</dbReference>
<dbReference type="AlphaFoldDB" id="C4XNG4"/>
<accession>C4XNG4</accession>
<keyword evidence="1" id="KW-0175">Coiled coil</keyword>
<dbReference type="Proteomes" id="UP000009071">
    <property type="component" value="Chromosome"/>
</dbReference>
<evidence type="ECO:0000256" key="1">
    <source>
        <dbReference type="SAM" id="Coils"/>
    </source>
</evidence>
<dbReference type="eggNOG" id="ENOG5030T84">
    <property type="taxonomic scope" value="Bacteria"/>
</dbReference>
<dbReference type="HOGENOM" id="CLU_144682_0_0_7"/>
<keyword evidence="3" id="KW-1185">Reference proteome</keyword>
<dbReference type="KEGG" id="dma:DMR_14480"/>
<organism evidence="2 3">
    <name type="scientific">Solidesulfovibrio magneticus (strain ATCC 700980 / DSM 13731 / RS-1)</name>
    <name type="common">Desulfovibrio magneticus</name>
    <dbReference type="NCBI Taxonomy" id="573370"/>
    <lineage>
        <taxon>Bacteria</taxon>
        <taxon>Pseudomonadati</taxon>
        <taxon>Thermodesulfobacteriota</taxon>
        <taxon>Desulfovibrionia</taxon>
        <taxon>Desulfovibrionales</taxon>
        <taxon>Desulfovibrionaceae</taxon>
        <taxon>Solidesulfovibrio</taxon>
    </lineage>
</organism>
<name>C4XNG4_SOLM1</name>
<evidence type="ECO:0000313" key="2">
    <source>
        <dbReference type="EMBL" id="BAH74939.1"/>
    </source>
</evidence>